<protein>
    <submittedName>
        <fullName evidence="2">Uncharacterized protein</fullName>
    </submittedName>
</protein>
<comment type="caution">
    <text evidence="2">The sequence shown here is derived from an EMBL/GenBank/DDBJ whole genome shotgun (WGS) entry which is preliminary data.</text>
</comment>
<dbReference type="Proteomes" id="UP000466442">
    <property type="component" value="Unassembled WGS sequence"/>
</dbReference>
<name>A0A6A4IXS7_APOLU</name>
<evidence type="ECO:0000313" key="3">
    <source>
        <dbReference type="Proteomes" id="UP000466442"/>
    </source>
</evidence>
<dbReference type="EMBL" id="WIXP02000007">
    <property type="protein sequence ID" value="KAF6208683.1"/>
    <property type="molecule type" value="Genomic_DNA"/>
</dbReference>
<gene>
    <name evidence="2" type="ORF">GE061_017141</name>
</gene>
<accession>A0A6A4IXS7</accession>
<feature type="compositionally biased region" description="Basic and acidic residues" evidence="1">
    <location>
        <begin position="48"/>
        <end position="58"/>
    </location>
</feature>
<evidence type="ECO:0000313" key="2">
    <source>
        <dbReference type="EMBL" id="KAF6208683.1"/>
    </source>
</evidence>
<reference evidence="2" key="1">
    <citation type="journal article" date="2021" name="Mol. Ecol. Resour.">
        <title>Apolygus lucorum genome provides insights into omnivorousness and mesophyll feeding.</title>
        <authorList>
            <person name="Liu Y."/>
            <person name="Liu H."/>
            <person name="Wang H."/>
            <person name="Huang T."/>
            <person name="Liu B."/>
            <person name="Yang B."/>
            <person name="Yin L."/>
            <person name="Li B."/>
            <person name="Zhang Y."/>
            <person name="Zhang S."/>
            <person name="Jiang F."/>
            <person name="Zhang X."/>
            <person name="Ren Y."/>
            <person name="Wang B."/>
            <person name="Wang S."/>
            <person name="Lu Y."/>
            <person name="Wu K."/>
            <person name="Fan W."/>
            <person name="Wang G."/>
        </authorList>
    </citation>
    <scope>NUCLEOTIDE SEQUENCE</scope>
    <source>
        <strain evidence="2">12Hb</strain>
    </source>
</reference>
<proteinExistence type="predicted"/>
<dbReference type="AlphaFoldDB" id="A0A6A4IXS7"/>
<feature type="region of interest" description="Disordered" evidence="1">
    <location>
        <begin position="36"/>
        <end position="58"/>
    </location>
</feature>
<sequence>MVLLIVATVSDCDRKSSRWKTGDKKVKRRKFRIDLKGEPKTTLSPDYKSGEDETKSDEAPCTCLCPKNGIQIESPSSTPRAVKSYDYDQEISYEEPSDRHKIPRSELKHGYRLYPVSHDTHIKYINPETGCVCKCNKEHIISSSEEVHPTTERNGS</sequence>
<keyword evidence="3" id="KW-1185">Reference proteome</keyword>
<evidence type="ECO:0000256" key="1">
    <source>
        <dbReference type="SAM" id="MobiDB-lite"/>
    </source>
</evidence>
<organism evidence="2 3">
    <name type="scientific">Apolygus lucorum</name>
    <name type="common">Small green plant bug</name>
    <name type="synonym">Lygocoris lucorum</name>
    <dbReference type="NCBI Taxonomy" id="248454"/>
    <lineage>
        <taxon>Eukaryota</taxon>
        <taxon>Metazoa</taxon>
        <taxon>Ecdysozoa</taxon>
        <taxon>Arthropoda</taxon>
        <taxon>Hexapoda</taxon>
        <taxon>Insecta</taxon>
        <taxon>Pterygota</taxon>
        <taxon>Neoptera</taxon>
        <taxon>Paraneoptera</taxon>
        <taxon>Hemiptera</taxon>
        <taxon>Heteroptera</taxon>
        <taxon>Panheteroptera</taxon>
        <taxon>Cimicomorpha</taxon>
        <taxon>Miridae</taxon>
        <taxon>Mirini</taxon>
        <taxon>Apolygus</taxon>
    </lineage>
</organism>